<comment type="caution">
    <text evidence="6">The sequence shown here is derived from an EMBL/GenBank/DDBJ whole genome shotgun (WGS) entry which is preliminary data.</text>
</comment>
<dbReference type="InterPro" id="IPR007249">
    <property type="entry name" value="DOP1_N"/>
</dbReference>
<evidence type="ECO:0000256" key="4">
    <source>
        <dbReference type="SAM" id="Phobius"/>
    </source>
</evidence>
<evidence type="ECO:0000256" key="2">
    <source>
        <dbReference type="ARBA" id="ARBA00022927"/>
    </source>
</evidence>
<dbReference type="RefSeq" id="XP_019969871.1">
    <property type="nucleotide sequence ID" value="XM_020114125.1"/>
</dbReference>
<keyword evidence="4" id="KW-0472">Membrane</keyword>
<gene>
    <name evidence="6" type="ORF">PRSY57_0003400A</name>
</gene>
<reference evidence="6 7" key="1">
    <citation type="journal article" date="2016" name="Nat. Commun.">
        <title>Genomes of cryptic chimpanzee Plasmodium species reveal key evolutionary events leading to human malaria.</title>
        <authorList>
            <person name="Sundararaman S.A."/>
            <person name="Plenderleith L.J."/>
            <person name="Liu W."/>
            <person name="Loy D.E."/>
            <person name="Learn G.H."/>
            <person name="Li Y."/>
            <person name="Shaw K.S."/>
            <person name="Ayouba A."/>
            <person name="Peeters M."/>
            <person name="Speede S."/>
            <person name="Shaw G.M."/>
            <person name="Bushman F.D."/>
            <person name="Brisson D."/>
            <person name="Rayner J.C."/>
            <person name="Sharp P.M."/>
            <person name="Hahn B.H."/>
        </authorList>
    </citation>
    <scope>NUCLEOTIDE SEQUENCE [LARGE SCALE GENOMIC DNA]</scope>
    <source>
        <strain evidence="6 7">SY57</strain>
    </source>
</reference>
<evidence type="ECO:0000256" key="1">
    <source>
        <dbReference type="ARBA" id="ARBA00022448"/>
    </source>
</evidence>
<dbReference type="EMBL" id="LVLA01000053">
    <property type="protein sequence ID" value="KYN93580.1"/>
    <property type="molecule type" value="Genomic_DNA"/>
</dbReference>
<keyword evidence="1" id="KW-0813">Transport</keyword>
<keyword evidence="2" id="KW-0653">Protein transport</keyword>
<sequence>MIKKSEESKRLLRKKLNNDITNILLLFEKVQEWADLSNILQKLYLTIEKYELFVDISSKFLLFRRLSQCLNPLLPSGVHSKALIIYSSIFKKVEMDFFINNIHILCSGIFEFMLHCTINLKTIYFKNIKSILRLKENVYIFAYALLLSLFNVVDSDNNILLYIYS</sequence>
<dbReference type="VEuPathDB" id="PlasmoDB:PRCDC_0304800"/>
<evidence type="ECO:0000313" key="6">
    <source>
        <dbReference type="EMBL" id="KYN93580.1"/>
    </source>
</evidence>
<dbReference type="VEuPathDB" id="PlasmoDB:PRG01_0308900"/>
<keyword evidence="4" id="KW-1133">Transmembrane helix</keyword>
<evidence type="ECO:0000256" key="3">
    <source>
        <dbReference type="ARBA" id="ARBA00046326"/>
    </source>
</evidence>
<dbReference type="GO" id="GO:0005802">
    <property type="term" value="C:trans-Golgi network"/>
    <property type="evidence" value="ECO:0007669"/>
    <property type="project" value="TreeGrafter"/>
</dbReference>
<name>A0A151L3Q0_PLARE</name>
<dbReference type="GO" id="GO:0005768">
    <property type="term" value="C:endosome"/>
    <property type="evidence" value="ECO:0007669"/>
    <property type="project" value="TreeGrafter"/>
</dbReference>
<protein>
    <recommendedName>
        <fullName evidence="5">DOP1 N-terminal domain-containing protein</fullName>
    </recommendedName>
</protein>
<dbReference type="PANTHER" id="PTHR14042:SF24">
    <property type="entry name" value="PROTEIN DOPEY-1 HOMOLOG"/>
    <property type="match status" value="1"/>
</dbReference>
<feature type="domain" description="DOP1 N-terminal" evidence="5">
    <location>
        <begin position="13"/>
        <end position="157"/>
    </location>
</feature>
<dbReference type="GO" id="GO:0015031">
    <property type="term" value="P:protein transport"/>
    <property type="evidence" value="ECO:0007669"/>
    <property type="project" value="UniProtKB-KW"/>
</dbReference>
<organism evidence="6 7">
    <name type="scientific">Plasmodium reichenowi</name>
    <dbReference type="NCBI Taxonomy" id="5854"/>
    <lineage>
        <taxon>Eukaryota</taxon>
        <taxon>Sar</taxon>
        <taxon>Alveolata</taxon>
        <taxon>Apicomplexa</taxon>
        <taxon>Aconoidasida</taxon>
        <taxon>Haemosporida</taxon>
        <taxon>Plasmodiidae</taxon>
        <taxon>Plasmodium</taxon>
        <taxon>Plasmodium (Laverania)</taxon>
    </lineage>
</organism>
<proteinExistence type="inferred from homology"/>
<dbReference type="Proteomes" id="UP000076359">
    <property type="component" value="Unassembled WGS sequence"/>
</dbReference>
<dbReference type="GO" id="GO:0006895">
    <property type="term" value="P:Golgi to endosome transport"/>
    <property type="evidence" value="ECO:0007669"/>
    <property type="project" value="InterPro"/>
</dbReference>
<dbReference type="InterPro" id="IPR040314">
    <property type="entry name" value="DOP1"/>
</dbReference>
<evidence type="ECO:0000259" key="5">
    <source>
        <dbReference type="Pfam" id="PF04118"/>
    </source>
</evidence>
<dbReference type="KEGG" id="prei:PRSY57_0003400A"/>
<accession>A0A151L3Q0</accession>
<comment type="similarity">
    <text evidence="3">Belongs to the DOP1 family.</text>
</comment>
<dbReference type="PANTHER" id="PTHR14042">
    <property type="entry name" value="DOPEY-RELATED"/>
    <property type="match status" value="1"/>
</dbReference>
<keyword evidence="4" id="KW-0812">Transmembrane</keyword>
<dbReference type="GO" id="GO:0005829">
    <property type="term" value="C:cytosol"/>
    <property type="evidence" value="ECO:0007669"/>
    <property type="project" value="GOC"/>
</dbReference>
<feature type="non-terminal residue" evidence="6">
    <location>
        <position position="165"/>
    </location>
</feature>
<feature type="transmembrane region" description="Helical" evidence="4">
    <location>
        <begin position="137"/>
        <end position="153"/>
    </location>
</feature>
<dbReference type="GeneID" id="30953492"/>
<dbReference type="AlphaFoldDB" id="A0A151L3Q0"/>
<dbReference type="Pfam" id="PF04118">
    <property type="entry name" value="Dopey_N"/>
    <property type="match status" value="1"/>
</dbReference>
<evidence type="ECO:0000313" key="7">
    <source>
        <dbReference type="Proteomes" id="UP000076359"/>
    </source>
</evidence>